<evidence type="ECO:0000313" key="9">
    <source>
        <dbReference type="EMBL" id="QBQ53867.1"/>
    </source>
</evidence>
<dbReference type="GO" id="GO:0046872">
    <property type="term" value="F:metal ion binding"/>
    <property type="evidence" value="ECO:0007669"/>
    <property type="project" value="UniProtKB-KW"/>
</dbReference>
<dbReference type="InterPro" id="IPR027491">
    <property type="entry name" value="Ribosomal_bL31_A"/>
</dbReference>
<keyword evidence="4 8" id="KW-0694">RNA-binding</keyword>
<dbReference type="PROSITE" id="PS01143">
    <property type="entry name" value="RIBOSOMAL_L31"/>
    <property type="match status" value="1"/>
</dbReference>
<evidence type="ECO:0000313" key="10">
    <source>
        <dbReference type="Proteomes" id="UP000294325"/>
    </source>
</evidence>
<dbReference type="GO" id="GO:0005840">
    <property type="term" value="C:ribosome"/>
    <property type="evidence" value="ECO:0007669"/>
    <property type="project" value="UniProtKB-KW"/>
</dbReference>
<dbReference type="PANTHER" id="PTHR33280:SF6">
    <property type="entry name" value="LARGE RIBOSOMAL SUBUNIT PROTEIN BL31A"/>
    <property type="match status" value="1"/>
</dbReference>
<evidence type="ECO:0000256" key="6">
    <source>
        <dbReference type="ARBA" id="ARBA00023274"/>
    </source>
</evidence>
<keyword evidence="6 8" id="KW-0687">Ribonucleoprotein</keyword>
<name>A0A4P7BX44_9GAMM</name>
<keyword evidence="8" id="KW-0862">Zinc</keyword>
<dbReference type="EMBL" id="CP038033">
    <property type="protein sequence ID" value="QBQ53867.1"/>
    <property type="molecule type" value="Genomic_DNA"/>
</dbReference>
<sequence length="68" mass="7722">MKQDIHPRYSEITVTCSCGNSFTTRSTAGHDLHIEVCSACHPFYTGKQKLLDTAGRVDKFRQKYNLKS</sequence>
<evidence type="ECO:0000256" key="7">
    <source>
        <dbReference type="ARBA" id="ARBA00035687"/>
    </source>
</evidence>
<evidence type="ECO:0000256" key="8">
    <source>
        <dbReference type="HAMAP-Rule" id="MF_00501"/>
    </source>
</evidence>
<comment type="cofactor">
    <cofactor evidence="8">
        <name>Zn(2+)</name>
        <dbReference type="ChEBI" id="CHEBI:29105"/>
    </cofactor>
    <text evidence="8">Binds 1 zinc ion per subunit.</text>
</comment>
<dbReference type="RefSeq" id="WP_134356876.1">
    <property type="nucleotide sequence ID" value="NZ_CP038033.1"/>
</dbReference>
<keyword evidence="8" id="KW-0479">Metal-binding</keyword>
<feature type="binding site" evidence="8">
    <location>
        <position position="37"/>
    </location>
    <ligand>
        <name>Zn(2+)</name>
        <dbReference type="ChEBI" id="CHEBI:29105"/>
    </ligand>
</feature>
<proteinExistence type="inferred from homology"/>
<dbReference type="Proteomes" id="UP000294325">
    <property type="component" value="Chromosome"/>
</dbReference>
<evidence type="ECO:0000256" key="4">
    <source>
        <dbReference type="ARBA" id="ARBA00022884"/>
    </source>
</evidence>
<dbReference type="GO" id="GO:0003735">
    <property type="term" value="F:structural constituent of ribosome"/>
    <property type="evidence" value="ECO:0007669"/>
    <property type="project" value="InterPro"/>
</dbReference>
<protein>
    <recommendedName>
        <fullName evidence="7 8">Large ribosomal subunit protein bL31</fullName>
    </recommendedName>
</protein>
<evidence type="ECO:0000256" key="1">
    <source>
        <dbReference type="ARBA" id="ARBA00009296"/>
    </source>
</evidence>
<dbReference type="HAMAP" id="MF_00501">
    <property type="entry name" value="Ribosomal_bL31_1"/>
    <property type="match status" value="1"/>
</dbReference>
<keyword evidence="3 8" id="KW-0699">rRNA-binding</keyword>
<dbReference type="Gene3D" id="4.10.830.30">
    <property type="entry name" value="Ribosomal protein L31"/>
    <property type="match status" value="1"/>
</dbReference>
<dbReference type="NCBIfam" id="TIGR00105">
    <property type="entry name" value="L31"/>
    <property type="match status" value="1"/>
</dbReference>
<dbReference type="NCBIfam" id="NF000612">
    <property type="entry name" value="PRK00019.1"/>
    <property type="match status" value="1"/>
</dbReference>
<reference evidence="9 10" key="1">
    <citation type="submission" date="2019-03" db="EMBL/GenBank/DDBJ databases">
        <title>The genome sequence of Nitrosococcus wardiae strain D1FHST reveals the archetypal metabolic capacity of ammonia-oxidizing Gammaproteobacteria.</title>
        <authorList>
            <person name="Wang L."/>
            <person name="Lim C.K."/>
            <person name="Hanson T.E."/>
            <person name="Dang H."/>
            <person name="Klotz M.G."/>
        </authorList>
    </citation>
    <scope>NUCLEOTIDE SEQUENCE [LARGE SCALE GENOMIC DNA]</scope>
    <source>
        <strain evidence="9 10">D1FHS</strain>
    </source>
</reference>
<feature type="binding site" evidence="8">
    <location>
        <position position="40"/>
    </location>
    <ligand>
        <name>Zn(2+)</name>
        <dbReference type="ChEBI" id="CHEBI:29105"/>
    </ligand>
</feature>
<gene>
    <name evidence="8 9" type="primary">rpmE</name>
    <name evidence="9" type="ORF">E3U44_04580</name>
</gene>
<feature type="binding site" evidence="8">
    <location>
        <position position="18"/>
    </location>
    <ligand>
        <name>Zn(2+)</name>
        <dbReference type="ChEBI" id="CHEBI:29105"/>
    </ligand>
</feature>
<keyword evidence="5 8" id="KW-0689">Ribosomal protein</keyword>
<dbReference type="PANTHER" id="PTHR33280">
    <property type="entry name" value="50S RIBOSOMAL PROTEIN L31, CHLOROPLASTIC"/>
    <property type="match status" value="1"/>
</dbReference>
<comment type="function">
    <text evidence="8">Binds the 23S rRNA.</text>
</comment>
<evidence type="ECO:0000256" key="3">
    <source>
        <dbReference type="ARBA" id="ARBA00022730"/>
    </source>
</evidence>
<dbReference type="GO" id="GO:1990904">
    <property type="term" value="C:ribonucleoprotein complex"/>
    <property type="evidence" value="ECO:0007669"/>
    <property type="project" value="UniProtKB-KW"/>
</dbReference>
<evidence type="ECO:0000256" key="5">
    <source>
        <dbReference type="ARBA" id="ARBA00022980"/>
    </source>
</evidence>
<dbReference type="AlphaFoldDB" id="A0A4P7BX44"/>
<dbReference type="KEGG" id="nwr:E3U44_04580"/>
<dbReference type="GO" id="GO:0019843">
    <property type="term" value="F:rRNA binding"/>
    <property type="evidence" value="ECO:0007669"/>
    <property type="project" value="UniProtKB-KW"/>
</dbReference>
<dbReference type="SUPFAM" id="SSF143800">
    <property type="entry name" value="L28p-like"/>
    <property type="match status" value="1"/>
</dbReference>
<evidence type="ECO:0000256" key="2">
    <source>
        <dbReference type="ARBA" id="ARBA00011838"/>
    </source>
</evidence>
<dbReference type="GO" id="GO:0006412">
    <property type="term" value="P:translation"/>
    <property type="evidence" value="ECO:0007669"/>
    <property type="project" value="UniProtKB-UniRule"/>
</dbReference>
<comment type="subunit">
    <text evidence="2 8">Part of the 50S ribosomal subunit.</text>
</comment>
<comment type="similarity">
    <text evidence="1 8">Belongs to the bacterial ribosomal protein bL31 family. Type A subfamily.</text>
</comment>
<keyword evidence="10" id="KW-1185">Reference proteome</keyword>
<feature type="binding site" evidence="8">
    <location>
        <position position="16"/>
    </location>
    <ligand>
        <name>Zn(2+)</name>
        <dbReference type="ChEBI" id="CHEBI:29105"/>
    </ligand>
</feature>
<dbReference type="PRINTS" id="PR01249">
    <property type="entry name" value="RIBOSOMALL31"/>
</dbReference>
<accession>A0A4P7BX44</accession>
<dbReference type="Pfam" id="PF01197">
    <property type="entry name" value="Ribosomal_L31"/>
    <property type="match status" value="1"/>
</dbReference>
<organism evidence="9 10">
    <name type="scientific">Nitrosococcus wardiae</name>
    <dbReference type="NCBI Taxonomy" id="1814290"/>
    <lineage>
        <taxon>Bacteria</taxon>
        <taxon>Pseudomonadati</taxon>
        <taxon>Pseudomonadota</taxon>
        <taxon>Gammaproteobacteria</taxon>
        <taxon>Chromatiales</taxon>
        <taxon>Chromatiaceae</taxon>
        <taxon>Nitrosococcus</taxon>
    </lineage>
</organism>
<dbReference type="InterPro" id="IPR034704">
    <property type="entry name" value="Ribosomal_bL28/bL31-like_sf"/>
</dbReference>
<dbReference type="NCBIfam" id="NF001809">
    <property type="entry name" value="PRK00528.1"/>
    <property type="match status" value="1"/>
</dbReference>
<dbReference type="InterPro" id="IPR042105">
    <property type="entry name" value="Ribosomal_bL31_sf"/>
</dbReference>
<dbReference type="InterPro" id="IPR002150">
    <property type="entry name" value="Ribosomal_bL31"/>
</dbReference>
<dbReference type="OrthoDB" id="9803251at2"/>